<feature type="region of interest" description="Disordered" evidence="1">
    <location>
        <begin position="82"/>
        <end position="105"/>
    </location>
</feature>
<accession>A0A4R7RML9</accession>
<evidence type="ECO:0000256" key="1">
    <source>
        <dbReference type="SAM" id="MobiDB-lite"/>
    </source>
</evidence>
<name>A0A4R7RML9_9BACT</name>
<evidence type="ECO:0000313" key="2">
    <source>
        <dbReference type="EMBL" id="TDU66038.1"/>
    </source>
</evidence>
<dbReference type="EMBL" id="SOCA01000009">
    <property type="protein sequence ID" value="TDU66038.1"/>
    <property type="molecule type" value="Genomic_DNA"/>
</dbReference>
<dbReference type="Proteomes" id="UP000295662">
    <property type="component" value="Unassembled WGS sequence"/>
</dbReference>
<reference evidence="2 3" key="1">
    <citation type="submission" date="2019-03" db="EMBL/GenBank/DDBJ databases">
        <title>Genomic Encyclopedia of Archaeal and Bacterial Type Strains, Phase II (KMG-II): from individual species to whole genera.</title>
        <authorList>
            <person name="Goeker M."/>
        </authorList>
    </citation>
    <scope>NUCLEOTIDE SEQUENCE [LARGE SCALE GENOMIC DNA]</scope>
    <source>
        <strain evidence="2 3">ATCC 25309</strain>
    </source>
</reference>
<comment type="caution">
    <text evidence="2">The sequence shown here is derived from an EMBL/GenBank/DDBJ whole genome shotgun (WGS) entry which is preliminary data.</text>
</comment>
<gene>
    <name evidence="2" type="ORF">EI77_03775</name>
</gene>
<dbReference type="RefSeq" id="WP_133796783.1">
    <property type="nucleotide sequence ID" value="NZ_SOCA01000009.1"/>
</dbReference>
<organism evidence="2 3">
    <name type="scientific">Prosthecobacter fusiformis</name>
    <dbReference type="NCBI Taxonomy" id="48464"/>
    <lineage>
        <taxon>Bacteria</taxon>
        <taxon>Pseudomonadati</taxon>
        <taxon>Verrucomicrobiota</taxon>
        <taxon>Verrucomicrobiia</taxon>
        <taxon>Verrucomicrobiales</taxon>
        <taxon>Verrucomicrobiaceae</taxon>
        <taxon>Prosthecobacter</taxon>
    </lineage>
</organism>
<evidence type="ECO:0008006" key="4">
    <source>
        <dbReference type="Google" id="ProtNLM"/>
    </source>
</evidence>
<feature type="compositionally biased region" description="Polar residues" evidence="1">
    <location>
        <begin position="84"/>
        <end position="97"/>
    </location>
</feature>
<protein>
    <recommendedName>
        <fullName evidence="4">Roadblock/LC7 domain-containing protein</fullName>
    </recommendedName>
</protein>
<keyword evidence="3" id="KW-1185">Reference proteome</keyword>
<proteinExistence type="predicted"/>
<dbReference type="AlphaFoldDB" id="A0A4R7RML9"/>
<evidence type="ECO:0000313" key="3">
    <source>
        <dbReference type="Proteomes" id="UP000295662"/>
    </source>
</evidence>
<feature type="region of interest" description="Disordered" evidence="1">
    <location>
        <begin position="16"/>
        <end position="38"/>
    </location>
</feature>
<dbReference type="OrthoDB" id="196538at2"/>
<sequence length="255" mass="26831">MQVSWIDPEEVANLAESLRPPVRPQARGPMPEPEPVEPLVVDASGTAAAPVTGAGDSSMPNLAAFRQRLQAIRDKAIHAGLLTPQASDPEPNSTLPSTPEPSAENVAPEVIQPAVAEPISAPPAIQPPAIEMAPGASVKERLDTFAAWAIELSGTGELLIVDEYGDLLWGPPRKSGLVLSTMMAWNAAIRASAQAASGATQVLHQILTTGDTLTIIPCQTRLGMLQLALVKNRALQDNESALLRTTLLQVMDITG</sequence>